<evidence type="ECO:0008006" key="6">
    <source>
        <dbReference type="Google" id="ProtNLM"/>
    </source>
</evidence>
<organism evidence="4 5">
    <name type="scientific">Fibroporia radiculosa</name>
    <dbReference type="NCBI Taxonomy" id="599839"/>
    <lineage>
        <taxon>Eukaryota</taxon>
        <taxon>Fungi</taxon>
        <taxon>Dikarya</taxon>
        <taxon>Basidiomycota</taxon>
        <taxon>Agaricomycotina</taxon>
        <taxon>Agaricomycetes</taxon>
        <taxon>Polyporales</taxon>
        <taxon>Fibroporiaceae</taxon>
        <taxon>Fibroporia</taxon>
    </lineage>
</organism>
<name>J4GU47_9APHY</name>
<dbReference type="OrthoDB" id="406505at2759"/>
<dbReference type="Proteomes" id="UP000006352">
    <property type="component" value="Unassembled WGS sequence"/>
</dbReference>
<dbReference type="EMBL" id="HE797169">
    <property type="protein sequence ID" value="CCM04815.1"/>
    <property type="molecule type" value="Genomic_DNA"/>
</dbReference>
<evidence type="ECO:0000256" key="1">
    <source>
        <dbReference type="ARBA" id="ARBA00022729"/>
    </source>
</evidence>
<dbReference type="GeneID" id="24099726"/>
<evidence type="ECO:0000256" key="3">
    <source>
        <dbReference type="SAM" id="SignalP"/>
    </source>
</evidence>
<keyword evidence="1 3" id="KW-0732">Signal</keyword>
<feature type="compositionally biased region" description="Low complexity" evidence="2">
    <location>
        <begin position="96"/>
        <end position="112"/>
    </location>
</feature>
<dbReference type="HOGENOM" id="CLU_075893_0_0_1"/>
<evidence type="ECO:0000313" key="5">
    <source>
        <dbReference type="Proteomes" id="UP000006352"/>
    </source>
</evidence>
<reference evidence="4 5" key="1">
    <citation type="journal article" date="2012" name="Appl. Environ. Microbiol.">
        <title>Short-read sequencing for genomic analysis of the brown rot fungus Fibroporia radiculosa.</title>
        <authorList>
            <person name="Tang J.D."/>
            <person name="Perkins A.D."/>
            <person name="Sonstegard T.S."/>
            <person name="Schroeder S.G."/>
            <person name="Burgess S.C."/>
            <person name="Diehl S.V."/>
        </authorList>
    </citation>
    <scope>NUCLEOTIDE SEQUENCE [LARGE SCALE GENOMIC DNA]</scope>
    <source>
        <strain evidence="4 5">TFFH 294</strain>
    </source>
</reference>
<dbReference type="InterPro" id="IPR051477">
    <property type="entry name" value="Expansin_CellWall"/>
</dbReference>
<dbReference type="STRING" id="599839.J4GU47"/>
<evidence type="ECO:0000256" key="2">
    <source>
        <dbReference type="SAM" id="MobiDB-lite"/>
    </source>
</evidence>
<dbReference type="SUPFAM" id="SSF50685">
    <property type="entry name" value="Barwin-like endoglucanases"/>
    <property type="match status" value="1"/>
</dbReference>
<evidence type="ECO:0000313" key="4">
    <source>
        <dbReference type="EMBL" id="CCM04815.1"/>
    </source>
</evidence>
<feature type="region of interest" description="Disordered" evidence="2">
    <location>
        <begin position="84"/>
        <end position="121"/>
    </location>
</feature>
<keyword evidence="5" id="KW-1185">Reference proteome</keyword>
<protein>
    <recommendedName>
        <fullName evidence="6">RlpA-like protein double-psi beta-barrel domain-containing protein</fullName>
    </recommendedName>
</protein>
<feature type="signal peptide" evidence="3">
    <location>
        <begin position="1"/>
        <end position="26"/>
    </location>
</feature>
<dbReference type="AlphaFoldDB" id="J4GU47"/>
<dbReference type="InterPro" id="IPR036908">
    <property type="entry name" value="RlpA-like_sf"/>
</dbReference>
<dbReference type="PANTHER" id="PTHR31836:SF22">
    <property type="entry name" value="RLPA-LIKE PROTEIN DOUBLE-PSI BETA-BARREL DOMAIN-CONTAINING PROTEIN"/>
    <property type="match status" value="1"/>
</dbReference>
<feature type="chain" id="PRO_5003778235" description="RlpA-like protein double-psi beta-barrel domain-containing protein" evidence="3">
    <location>
        <begin position="27"/>
        <end position="274"/>
    </location>
</feature>
<dbReference type="CDD" id="cd22191">
    <property type="entry name" value="DPBB_RlpA_EXP_N-like"/>
    <property type="match status" value="1"/>
</dbReference>
<proteinExistence type="predicted"/>
<sequence>MPCFTILYTVFLSTILVSLYVSRAAAADISAFKTGLEKRYSTAHSLGDNYQFNSGDGWQAINVTNLQYKYSRSTSDLSVMATHLDGPHHHRKRSSKSSGPKKSSKSSKQSSPKKSDIKMYSTSANSTAKSITKGLLGSVKGSIKDIVSTIKGVGSPEPVTITWYTGHDLLNPSCWSNPSWAPTDNSFACALTLNGWTDKPKCFQFLELCNTSKKCVFVRVVDSCAGCAGGSKHVDLTKAAFSELADLDEGILTVQMRPATSPDGWLENLWGPKA</sequence>
<dbReference type="PANTHER" id="PTHR31836">
    <property type="match status" value="1"/>
</dbReference>
<accession>J4GU47</accession>
<dbReference type="RefSeq" id="XP_012184098.1">
    <property type="nucleotide sequence ID" value="XM_012328708.1"/>
</dbReference>
<dbReference type="Gene3D" id="2.40.40.10">
    <property type="entry name" value="RlpA-like domain"/>
    <property type="match status" value="1"/>
</dbReference>
<dbReference type="InParanoid" id="J4GU47"/>
<gene>
    <name evidence="4" type="ORF">FIBRA_07008</name>
</gene>